<evidence type="ECO:0000256" key="2">
    <source>
        <dbReference type="ARBA" id="ARBA00009023"/>
    </source>
</evidence>
<dbReference type="InterPro" id="IPR038404">
    <property type="entry name" value="TRAP_DctP_sf"/>
</dbReference>
<dbReference type="Pfam" id="PF03480">
    <property type="entry name" value="DctP"/>
    <property type="match status" value="1"/>
</dbReference>
<dbReference type="Proteomes" id="UP000187059">
    <property type="component" value="Plasmid pPABY1"/>
</dbReference>
<keyword evidence="5" id="KW-0574">Periplasm</keyword>
<comment type="similarity">
    <text evidence="2">Belongs to the bacterial solute-binding protein 7 family.</text>
</comment>
<evidence type="ECO:0000256" key="1">
    <source>
        <dbReference type="ARBA" id="ARBA00004418"/>
    </source>
</evidence>
<evidence type="ECO:0000313" key="7">
    <source>
        <dbReference type="EMBL" id="APZ50801.1"/>
    </source>
</evidence>
<organism evidence="7 8">
    <name type="scientific">Salipiger abyssi</name>
    <dbReference type="NCBI Taxonomy" id="1250539"/>
    <lineage>
        <taxon>Bacteria</taxon>
        <taxon>Pseudomonadati</taxon>
        <taxon>Pseudomonadota</taxon>
        <taxon>Alphaproteobacteria</taxon>
        <taxon>Rhodobacterales</taxon>
        <taxon>Roseobacteraceae</taxon>
        <taxon>Salipiger</taxon>
    </lineage>
</organism>
<dbReference type="PANTHER" id="PTHR33376:SF7">
    <property type="entry name" value="C4-DICARBOXYLATE-BINDING PROTEIN DCTB"/>
    <property type="match status" value="1"/>
</dbReference>
<dbReference type="AlphaFoldDB" id="A0A1P8UN04"/>
<dbReference type="GO" id="GO:0055085">
    <property type="term" value="P:transmembrane transport"/>
    <property type="evidence" value="ECO:0007669"/>
    <property type="project" value="InterPro"/>
</dbReference>
<proteinExistence type="inferred from homology"/>
<keyword evidence="8" id="KW-1185">Reference proteome</keyword>
<sequence length="370" mass="39531" precursor="true">MTLMTKTTGLCALASVLAAGSASAERISFNVWVPPSEVIVTALFEPYFEAVEQATDGEARFQLFTAGQMLGPLNTMQGVRDGAVSGGMIDASYYGNDLPYTATFSDLIAFAPDPVAGAGASLETFFHDCPECLAEMAENNLIALGGSATAPYTIMCAKEIGSLDDLKGLRIRGSIDFHFALINALGANGVNIPFGDIAQSFERGNVDCMLGGPTWMETFGITELIETRLSTVSFGTISLPAMMSFQRSAWEGWSEEIRSAMIAALPEYIANGTIAVMENDEKAAATAREAGMAEVDLGQSIVDLREAFLVSERARVIEAGKARGAEDVEALLDRFLANYAEWEALSEQIGGDRAAFADALRARVYDDLPM</sequence>
<geneLocation type="plasmid" evidence="8">
    <name>ppaby1</name>
</geneLocation>
<dbReference type="GO" id="GO:0042597">
    <property type="term" value="C:periplasmic space"/>
    <property type="evidence" value="ECO:0007669"/>
    <property type="project" value="UniProtKB-SubCell"/>
</dbReference>
<dbReference type="RefSeq" id="WP_076694921.1">
    <property type="nucleotide sequence ID" value="NZ_CP015091.1"/>
</dbReference>
<protein>
    <submittedName>
        <fullName evidence="7">TRAP-type C4-dicarboxylate transport system, periplasmic component</fullName>
    </submittedName>
</protein>
<keyword evidence="3" id="KW-0813">Transport</keyword>
<evidence type="ECO:0000313" key="8">
    <source>
        <dbReference type="Proteomes" id="UP000187059"/>
    </source>
</evidence>
<keyword evidence="4 6" id="KW-0732">Signal</keyword>
<dbReference type="Gene3D" id="3.40.190.170">
    <property type="entry name" value="Bacterial extracellular solute-binding protein, family 7"/>
    <property type="match status" value="1"/>
</dbReference>
<comment type="subcellular location">
    <subcellularLocation>
        <location evidence="1">Periplasm</location>
    </subcellularLocation>
</comment>
<gene>
    <name evidence="7" type="ORF">Ga0080574_TMP467</name>
</gene>
<dbReference type="EMBL" id="CP015091">
    <property type="protein sequence ID" value="APZ50801.1"/>
    <property type="molecule type" value="Genomic_DNA"/>
</dbReference>
<dbReference type="PANTHER" id="PTHR33376">
    <property type="match status" value="1"/>
</dbReference>
<feature type="chain" id="PRO_5013383595" evidence="6">
    <location>
        <begin position="25"/>
        <end position="370"/>
    </location>
</feature>
<evidence type="ECO:0000256" key="4">
    <source>
        <dbReference type="ARBA" id="ARBA00022729"/>
    </source>
</evidence>
<feature type="signal peptide" evidence="6">
    <location>
        <begin position="1"/>
        <end position="24"/>
    </location>
</feature>
<evidence type="ECO:0000256" key="6">
    <source>
        <dbReference type="SAM" id="SignalP"/>
    </source>
</evidence>
<keyword evidence="7" id="KW-0614">Plasmid</keyword>
<name>A0A1P8UN04_9RHOB</name>
<evidence type="ECO:0000256" key="5">
    <source>
        <dbReference type="ARBA" id="ARBA00022764"/>
    </source>
</evidence>
<dbReference type="InterPro" id="IPR018389">
    <property type="entry name" value="DctP_fam"/>
</dbReference>
<dbReference type="KEGG" id="paby:Ga0080574_TMP467"/>
<dbReference type="NCBIfam" id="NF037995">
    <property type="entry name" value="TRAP_S1"/>
    <property type="match status" value="1"/>
</dbReference>
<reference evidence="7 8" key="1">
    <citation type="submission" date="2016-04" db="EMBL/GenBank/DDBJ databases">
        <title>Deep-sea bacteria in the southern Pacific.</title>
        <authorList>
            <person name="Tang K."/>
        </authorList>
    </citation>
    <scope>NUCLEOTIDE SEQUENCE [LARGE SCALE GENOMIC DNA]</scope>
    <source>
        <strain evidence="7 8">JLT2014</strain>
        <plasmid evidence="8">ppaby1</plasmid>
    </source>
</reference>
<accession>A0A1P8UN04</accession>
<dbReference type="OrthoDB" id="7672577at2"/>
<evidence type="ECO:0000256" key="3">
    <source>
        <dbReference type="ARBA" id="ARBA00022448"/>
    </source>
</evidence>